<dbReference type="RefSeq" id="WP_163481793.1">
    <property type="nucleotide sequence ID" value="NZ_JAAGWF010000010.1"/>
</dbReference>
<dbReference type="AlphaFoldDB" id="A0A7K3W238"/>
<evidence type="ECO:0000259" key="1">
    <source>
        <dbReference type="Pfam" id="PF07905"/>
    </source>
</evidence>
<dbReference type="Pfam" id="PF07905">
    <property type="entry name" value="PucR"/>
    <property type="match status" value="1"/>
</dbReference>
<dbReference type="InterPro" id="IPR025736">
    <property type="entry name" value="PucR_C-HTH_dom"/>
</dbReference>
<evidence type="ECO:0000259" key="2">
    <source>
        <dbReference type="Pfam" id="PF13556"/>
    </source>
</evidence>
<sequence length="505" mass="51855">MPVTVATLLDTAALELTLHTSAAAADRPVSWVHVSELADPTPFLEGGELLLSTGLTLPADAAGQRDYVRRLAGAGVVALGLGTGLSLAKVPEELVAAADAHGLAVLEVPRQTPFIALSRAVSSALAAEEYAAVARASAVQQELTRAAVAPGAPATLVDRLARHLGGWALLTDAAGTPVEAAPPGARARAGTLAPALDRLRGTRSPAGAALTRPDETVLLQSLGTGTRTRGFLAVGRPGSFPAADRHVVNAAALLLTLRLEQSRALDSATAALRAALLRLLLAGEEASVVPAVAALGERLPTEPVRPLVLLGSAEQRAAAVDVAADAAAQDREPVFAAELESALVVLVAADGPLDRRLAVLPERVRGAVVGTAPPVSWDRLAEGVRQARQAAEHGRATGRPVTGSADVAGQGLAALLDPDATAAFAEAALAPLVAADRAGPGELVESLRAWLAAHGQWEPAAARLGVHRHTLRKRIHRVQELLGRDLDSPGVRAELWVALHPPARP</sequence>
<dbReference type="Pfam" id="PF13556">
    <property type="entry name" value="HTH_30"/>
    <property type="match status" value="1"/>
</dbReference>
<keyword evidence="4" id="KW-1185">Reference proteome</keyword>
<name>A0A7K3W238_9ACTN</name>
<dbReference type="EMBL" id="JAAGWF010000010">
    <property type="protein sequence ID" value="NEK58423.1"/>
    <property type="molecule type" value="Genomic_DNA"/>
</dbReference>
<organism evidence="3 4">
    <name type="scientific">Geodermatophilus sabuli</name>
    <dbReference type="NCBI Taxonomy" id="1564158"/>
    <lineage>
        <taxon>Bacteria</taxon>
        <taxon>Bacillati</taxon>
        <taxon>Actinomycetota</taxon>
        <taxon>Actinomycetes</taxon>
        <taxon>Geodermatophilales</taxon>
        <taxon>Geodermatophilaceae</taxon>
        <taxon>Geodermatophilus</taxon>
    </lineage>
</organism>
<dbReference type="InterPro" id="IPR042070">
    <property type="entry name" value="PucR_C-HTH_sf"/>
</dbReference>
<reference evidence="3 4" key="1">
    <citation type="submission" date="2020-02" db="EMBL/GenBank/DDBJ databases">
        <title>Geodermatophilus sabuli CPCC 205279 I12A-02694.</title>
        <authorList>
            <person name="Jiang Z."/>
        </authorList>
    </citation>
    <scope>NUCLEOTIDE SEQUENCE [LARGE SCALE GENOMIC DNA]</scope>
    <source>
        <strain evidence="3 4">I12A-02694</strain>
    </source>
</reference>
<protein>
    <submittedName>
        <fullName evidence="3">PucR family transcriptional regulator</fullName>
    </submittedName>
</protein>
<dbReference type="PANTHER" id="PTHR33744">
    <property type="entry name" value="CARBOHYDRATE DIACID REGULATOR"/>
    <property type="match status" value="1"/>
</dbReference>
<proteinExistence type="predicted"/>
<comment type="caution">
    <text evidence="3">The sequence shown here is derived from an EMBL/GenBank/DDBJ whole genome shotgun (WGS) entry which is preliminary data.</text>
</comment>
<dbReference type="Gene3D" id="1.10.10.2840">
    <property type="entry name" value="PucR C-terminal helix-turn-helix domain"/>
    <property type="match status" value="1"/>
</dbReference>
<feature type="domain" description="Purine catabolism PurC-like" evidence="1">
    <location>
        <begin position="8"/>
        <end position="125"/>
    </location>
</feature>
<dbReference type="Proteomes" id="UP000470246">
    <property type="component" value="Unassembled WGS sequence"/>
</dbReference>
<feature type="domain" description="PucR C-terminal helix-turn-helix" evidence="2">
    <location>
        <begin position="443"/>
        <end position="500"/>
    </location>
</feature>
<dbReference type="PANTHER" id="PTHR33744:SF1">
    <property type="entry name" value="DNA-BINDING TRANSCRIPTIONAL ACTIVATOR ADER"/>
    <property type="match status" value="1"/>
</dbReference>
<evidence type="ECO:0000313" key="3">
    <source>
        <dbReference type="EMBL" id="NEK58423.1"/>
    </source>
</evidence>
<evidence type="ECO:0000313" key="4">
    <source>
        <dbReference type="Proteomes" id="UP000470246"/>
    </source>
</evidence>
<dbReference type="InterPro" id="IPR012914">
    <property type="entry name" value="PucR_dom"/>
</dbReference>
<dbReference type="InterPro" id="IPR051448">
    <property type="entry name" value="CdaR-like_regulators"/>
</dbReference>
<accession>A0A7K3W238</accession>
<gene>
    <name evidence="3" type="ORF">GCU56_11120</name>
</gene>